<gene>
    <name evidence="2" type="ORF">KSX_23070</name>
</gene>
<evidence type="ECO:0000313" key="3">
    <source>
        <dbReference type="Proteomes" id="UP000612362"/>
    </source>
</evidence>
<dbReference type="Proteomes" id="UP000612362">
    <property type="component" value="Unassembled WGS sequence"/>
</dbReference>
<dbReference type="AlphaFoldDB" id="A0A8J3HUS4"/>
<name>A0A8J3HUS4_9CHLR</name>
<feature type="region of interest" description="Disordered" evidence="1">
    <location>
        <begin position="51"/>
        <end position="80"/>
    </location>
</feature>
<evidence type="ECO:0000313" key="2">
    <source>
        <dbReference type="EMBL" id="GHO44144.1"/>
    </source>
</evidence>
<sequence length="80" mass="8827">MRAVIPELNERPEKEKMVYTYHIPGLISFAMPLYGEGVSFIHSPVLRAEGNAVKDGRRESGKTPGAAPTSGETHDKLRYA</sequence>
<organism evidence="2 3">
    <name type="scientific">Ktedonospora formicarum</name>
    <dbReference type="NCBI Taxonomy" id="2778364"/>
    <lineage>
        <taxon>Bacteria</taxon>
        <taxon>Bacillati</taxon>
        <taxon>Chloroflexota</taxon>
        <taxon>Ktedonobacteria</taxon>
        <taxon>Ktedonobacterales</taxon>
        <taxon>Ktedonobacteraceae</taxon>
        <taxon>Ktedonospora</taxon>
    </lineage>
</organism>
<dbReference type="EMBL" id="BNJF01000001">
    <property type="protein sequence ID" value="GHO44144.1"/>
    <property type="molecule type" value="Genomic_DNA"/>
</dbReference>
<comment type="caution">
    <text evidence="2">The sequence shown here is derived from an EMBL/GenBank/DDBJ whole genome shotgun (WGS) entry which is preliminary data.</text>
</comment>
<proteinExistence type="predicted"/>
<feature type="compositionally biased region" description="Basic and acidic residues" evidence="1">
    <location>
        <begin position="52"/>
        <end position="61"/>
    </location>
</feature>
<evidence type="ECO:0000256" key="1">
    <source>
        <dbReference type="SAM" id="MobiDB-lite"/>
    </source>
</evidence>
<accession>A0A8J3HUS4</accession>
<reference evidence="2" key="1">
    <citation type="submission" date="2020-10" db="EMBL/GenBank/DDBJ databases">
        <title>Taxonomic study of unclassified bacteria belonging to the class Ktedonobacteria.</title>
        <authorList>
            <person name="Yabe S."/>
            <person name="Wang C.M."/>
            <person name="Zheng Y."/>
            <person name="Sakai Y."/>
            <person name="Cavaletti L."/>
            <person name="Monciardini P."/>
            <person name="Donadio S."/>
        </authorList>
    </citation>
    <scope>NUCLEOTIDE SEQUENCE</scope>
    <source>
        <strain evidence="2">SOSP1-1</strain>
    </source>
</reference>
<keyword evidence="3" id="KW-1185">Reference proteome</keyword>
<protein>
    <submittedName>
        <fullName evidence="2">Uncharacterized protein</fullName>
    </submittedName>
</protein>